<dbReference type="SMART" id="SM00849">
    <property type="entry name" value="Lactamase_B"/>
    <property type="match status" value="1"/>
</dbReference>
<dbReference type="SMART" id="SM01027">
    <property type="entry name" value="Beta-Casp"/>
    <property type="match status" value="1"/>
</dbReference>
<dbReference type="Pfam" id="PF10996">
    <property type="entry name" value="Beta-Casp"/>
    <property type="match status" value="1"/>
</dbReference>
<dbReference type="Pfam" id="PF07521">
    <property type="entry name" value="RMMBL"/>
    <property type="match status" value="1"/>
</dbReference>
<dbReference type="InterPro" id="IPR050698">
    <property type="entry name" value="MBL"/>
</dbReference>
<feature type="domain" description="Metallo-beta-lactamase" evidence="2">
    <location>
        <begin position="13"/>
        <end position="225"/>
    </location>
</feature>
<proteinExistence type="predicted"/>
<dbReference type="GO" id="GO:0016787">
    <property type="term" value="F:hydrolase activity"/>
    <property type="evidence" value="ECO:0007669"/>
    <property type="project" value="UniProtKB-KW"/>
</dbReference>
<dbReference type="Pfam" id="PF00753">
    <property type="entry name" value="Lactamase_B"/>
    <property type="match status" value="1"/>
</dbReference>
<dbReference type="InterPro" id="IPR036866">
    <property type="entry name" value="RibonucZ/Hydroxyglut_hydro"/>
</dbReference>
<dbReference type="PANTHER" id="PTHR11203">
    <property type="entry name" value="CLEAVAGE AND POLYADENYLATION SPECIFICITY FACTOR FAMILY MEMBER"/>
    <property type="match status" value="1"/>
</dbReference>
<dbReference type="GO" id="GO:0004521">
    <property type="term" value="F:RNA endonuclease activity"/>
    <property type="evidence" value="ECO:0007669"/>
    <property type="project" value="TreeGrafter"/>
</dbReference>
<feature type="domain" description="Beta-Casp" evidence="3">
    <location>
        <begin position="230"/>
        <end position="341"/>
    </location>
</feature>
<dbReference type="Gene3D" id="3.40.50.10890">
    <property type="match status" value="1"/>
</dbReference>
<sequence length="421" mass="46299">MDISVLGAGREVGRSAVLLTWEDEESGILLDYGIAFDDQDRPVFPLHVAPSRLKVVLITHAHLDHIGATPFLYISARPLTIATRLTLVTGKLMIEDMIRLSGYYIPYEYPELVAMLDNSKAIDIGGIAEINGIQLEALNAGHIPGSSMYRIFVENKAILYTGDVNAIDTRLVKGVDLSGVGADILIMECTYGLFNHPPRIRVEEKFVETLKTVLEEGGNVLIPSFSLGRAQEILALLAEKMPYANVYYDGMARDILTIYLEHSEFINRIDLLKRAHTIFNAVKDSQTRKKICGEPGNIIVAPAGMLKGGPAAYYVKKLGFNSRNAIVLVSFQSPTTPGRNLLVNGTLTGGETTIKAKVFWFDFSSHAGADDLLNIVRSIKGLEKVVLIHGSEDSIYTLGYKVKEELGIEFYAPANGEKIRL</sequence>
<evidence type="ECO:0000313" key="5">
    <source>
        <dbReference type="EMBL" id="HGQ64055.1"/>
    </source>
</evidence>
<dbReference type="AlphaFoldDB" id="A0A7C4JJI2"/>
<dbReference type="EMBL" id="DTCK01000021">
    <property type="protein sequence ID" value="HGQ35789.1"/>
    <property type="molecule type" value="Genomic_DNA"/>
</dbReference>
<evidence type="ECO:0000259" key="3">
    <source>
        <dbReference type="SMART" id="SM01027"/>
    </source>
</evidence>
<dbReference type="InterPro" id="IPR022712">
    <property type="entry name" value="Beta_Casp"/>
</dbReference>
<evidence type="ECO:0000256" key="1">
    <source>
        <dbReference type="ARBA" id="ARBA00022801"/>
    </source>
</evidence>
<gene>
    <name evidence="5" type="ORF">ENU08_02270</name>
    <name evidence="4" type="ORF">ENU41_03820</name>
</gene>
<evidence type="ECO:0000313" key="4">
    <source>
        <dbReference type="EMBL" id="HGQ35789.1"/>
    </source>
</evidence>
<dbReference type="Gene3D" id="3.60.15.10">
    <property type="entry name" value="Ribonuclease Z/Hydroxyacylglutathione hydrolase-like"/>
    <property type="match status" value="1"/>
</dbReference>
<name>A0A7C4JJI2_9CREN</name>
<organism evidence="5">
    <name type="scientific">Ignisphaera aggregans</name>
    <dbReference type="NCBI Taxonomy" id="334771"/>
    <lineage>
        <taxon>Archaea</taxon>
        <taxon>Thermoproteota</taxon>
        <taxon>Thermoprotei</taxon>
        <taxon>Desulfurococcales</taxon>
        <taxon>Desulfurococcaceae</taxon>
        <taxon>Ignisphaera</taxon>
    </lineage>
</organism>
<dbReference type="InterPro" id="IPR001279">
    <property type="entry name" value="Metallo-B-lactamas"/>
</dbReference>
<dbReference type="SUPFAM" id="SSF56281">
    <property type="entry name" value="Metallo-hydrolase/oxidoreductase"/>
    <property type="match status" value="1"/>
</dbReference>
<accession>A0A7C4JJI2</accession>
<dbReference type="EMBL" id="DTBD01000017">
    <property type="protein sequence ID" value="HGQ64055.1"/>
    <property type="molecule type" value="Genomic_DNA"/>
</dbReference>
<evidence type="ECO:0000259" key="2">
    <source>
        <dbReference type="SMART" id="SM00849"/>
    </source>
</evidence>
<protein>
    <submittedName>
        <fullName evidence="5">MBL fold metallo-hydrolase</fullName>
    </submittedName>
</protein>
<keyword evidence="1 5" id="KW-0378">Hydrolase</keyword>
<comment type="caution">
    <text evidence="5">The sequence shown here is derived from an EMBL/GenBank/DDBJ whole genome shotgun (WGS) entry which is preliminary data.</text>
</comment>
<dbReference type="InterPro" id="IPR011108">
    <property type="entry name" value="RMMBL"/>
</dbReference>
<dbReference type="PANTHER" id="PTHR11203:SF52">
    <property type="entry name" value="MRNA 3-END PROCESSING FACTOR"/>
    <property type="match status" value="1"/>
</dbReference>
<reference evidence="5" key="1">
    <citation type="journal article" date="2020" name="mSystems">
        <title>Genome- and Community-Level Interaction Insights into Carbon Utilization and Element Cycling Functions of Hydrothermarchaeota in Hydrothermal Sediment.</title>
        <authorList>
            <person name="Zhou Z."/>
            <person name="Liu Y."/>
            <person name="Xu W."/>
            <person name="Pan J."/>
            <person name="Luo Z.H."/>
            <person name="Li M."/>
        </authorList>
    </citation>
    <scope>NUCLEOTIDE SEQUENCE [LARGE SCALE GENOMIC DNA]</scope>
    <source>
        <strain evidence="5">SpSt-637</strain>
        <strain evidence="4">SpSt-667</strain>
    </source>
</reference>